<feature type="non-terminal residue" evidence="6">
    <location>
        <position position="797"/>
    </location>
</feature>
<dbReference type="Pfam" id="PF03098">
    <property type="entry name" value="An_peroxidase"/>
    <property type="match status" value="1"/>
</dbReference>
<dbReference type="SUPFAM" id="SSF47986">
    <property type="entry name" value="DEATH domain"/>
    <property type="match status" value="1"/>
</dbReference>
<reference evidence="6 7" key="1">
    <citation type="journal article" date="2023" name="Sci. Data">
        <title>Genome assembly of the Korean intertidal mud-creeper Batillaria attramentaria.</title>
        <authorList>
            <person name="Patra A.K."/>
            <person name="Ho P.T."/>
            <person name="Jun S."/>
            <person name="Lee S.J."/>
            <person name="Kim Y."/>
            <person name="Won Y.J."/>
        </authorList>
    </citation>
    <scope>NUCLEOTIDE SEQUENCE [LARGE SCALE GENOMIC DNA]</scope>
    <source>
        <strain evidence="6">Wonlab-2016</strain>
    </source>
</reference>
<name>A0ABD0LDS5_9CAEN</name>
<dbReference type="PANTHER" id="PTHR11475">
    <property type="entry name" value="OXIDASE/PEROXIDASE"/>
    <property type="match status" value="1"/>
</dbReference>
<comment type="subcellular location">
    <subcellularLocation>
        <location evidence="1">Secreted</location>
    </subcellularLocation>
</comment>
<dbReference type="InterPro" id="IPR000488">
    <property type="entry name" value="Death_dom"/>
</dbReference>
<dbReference type="SUPFAM" id="SSF48113">
    <property type="entry name" value="Heme-dependent peroxidases"/>
    <property type="match status" value="1"/>
</dbReference>
<evidence type="ECO:0000256" key="3">
    <source>
        <dbReference type="ARBA" id="ARBA00023180"/>
    </source>
</evidence>
<comment type="caution">
    <text evidence="6">The sequence shown here is derived from an EMBL/GenBank/DDBJ whole genome shotgun (WGS) entry which is preliminary data.</text>
</comment>
<dbReference type="Gene3D" id="1.10.640.10">
    <property type="entry name" value="Haem peroxidase domain superfamily, animal type"/>
    <property type="match status" value="1"/>
</dbReference>
<keyword evidence="3" id="KW-0325">Glycoprotein</keyword>
<evidence type="ECO:0000256" key="1">
    <source>
        <dbReference type="ARBA" id="ARBA00004613"/>
    </source>
</evidence>
<dbReference type="EMBL" id="JACVVK020000057">
    <property type="protein sequence ID" value="KAK7497573.1"/>
    <property type="molecule type" value="Genomic_DNA"/>
</dbReference>
<keyword evidence="2" id="KW-0964">Secreted</keyword>
<feature type="compositionally biased region" description="Polar residues" evidence="4">
    <location>
        <begin position="1"/>
        <end position="12"/>
    </location>
</feature>
<dbReference type="PROSITE" id="PS50017">
    <property type="entry name" value="DEATH_DOMAIN"/>
    <property type="match status" value="1"/>
</dbReference>
<organism evidence="6 7">
    <name type="scientific">Batillaria attramentaria</name>
    <dbReference type="NCBI Taxonomy" id="370345"/>
    <lineage>
        <taxon>Eukaryota</taxon>
        <taxon>Metazoa</taxon>
        <taxon>Spiralia</taxon>
        <taxon>Lophotrochozoa</taxon>
        <taxon>Mollusca</taxon>
        <taxon>Gastropoda</taxon>
        <taxon>Caenogastropoda</taxon>
        <taxon>Sorbeoconcha</taxon>
        <taxon>Cerithioidea</taxon>
        <taxon>Batillariidae</taxon>
        <taxon>Batillaria</taxon>
    </lineage>
</organism>
<dbReference type="Gene3D" id="1.10.533.10">
    <property type="entry name" value="Death Domain, Fas"/>
    <property type="match status" value="1"/>
</dbReference>
<dbReference type="InterPro" id="IPR010255">
    <property type="entry name" value="Haem_peroxidase_sf"/>
</dbReference>
<dbReference type="CDD" id="cd01670">
    <property type="entry name" value="Death"/>
    <property type="match status" value="1"/>
</dbReference>
<feature type="domain" description="Death" evidence="5">
    <location>
        <begin position="472"/>
        <end position="556"/>
    </location>
</feature>
<dbReference type="PANTHER" id="PTHR11475:SF4">
    <property type="entry name" value="CHORION PEROXIDASE"/>
    <property type="match status" value="1"/>
</dbReference>
<proteinExistence type="predicted"/>
<sequence>MADSAVSVTLVSDSECEAESGSEDDTEDEETQNVNQTSARPESGAQDYSVPLASNGDPPADTWTPGTAGIDYPHTRLSPNAGPEFHRPSSDEVLTDIFDFRQAHNQFIRVDANTRENHVESCIRQMVFGSAVNQHVQTAPQILTLVSNGQRIITDKVLTLPDCAGVEAVIVECVPIVWRIAHRPTWDQEVEGRWVLETRTLKENHIEDDDCPSFEDVQELVLQRNGTTSKDPVQGMRVCSEVEKEMFQTAPSVSTSNRGANHTTPPVRKSQCTQTASALECAAQAPTKSSSAAPEKEQTLEADPEQSTAGSNRRQNSNQSPSRPESRETTTGSRQKCKTGGHVRFSLDESEMPSTSSCDAGFKEICHKATAPVSAVDDSEDPHGQREFRRRRKIGRSTTLRESFHENPDGTWTKNQLSESETSLPADIGEQEYHNFMQLQQMPPRTSSTPSASTVVPFNPCLSIEPFYKYIDASILTTVAKYLGAEAMMVMRELQVTEDAIQQANEEHPKNPVERHFSCLKSWCQKFGAQANKEVLKNALRKHDRNDLVEKIDEIDAIDLYNELREAERLIQQHIAELNGGTASGNLGNAVLTVQKLLNETGIFDGACNNLLYPLWGAAFTVYRRELPHVYHDARLVSTECLKSLVTEQNRDLAKKHNQLLMQFGQFFSHDLSSTPEMEGIDCCDEDKLDANGLHSDTNIGGPCLPIPIPADDRYFNTCMPFNRSVHEIDSHGVAQQMNIDTAFVDHSSVYGSDDEFIQSIRAFEKGKLRVDDLGMLPQDNTQKCLLFPPIHGCPVG</sequence>
<feature type="region of interest" description="Disordered" evidence="4">
    <location>
        <begin position="247"/>
        <end position="357"/>
    </location>
</feature>
<feature type="region of interest" description="Disordered" evidence="4">
    <location>
        <begin position="1"/>
        <end position="69"/>
    </location>
</feature>
<feature type="compositionally biased region" description="Acidic residues" evidence="4">
    <location>
        <begin position="14"/>
        <end position="31"/>
    </location>
</feature>
<feature type="compositionally biased region" description="Polar residues" evidence="4">
    <location>
        <begin position="410"/>
        <end position="421"/>
    </location>
</feature>
<feature type="region of interest" description="Disordered" evidence="4">
    <location>
        <begin position="372"/>
        <end position="421"/>
    </location>
</feature>
<dbReference type="GO" id="GO:0005576">
    <property type="term" value="C:extracellular region"/>
    <property type="evidence" value="ECO:0007669"/>
    <property type="project" value="UniProtKB-SubCell"/>
</dbReference>
<dbReference type="PROSITE" id="PS50292">
    <property type="entry name" value="PEROXIDASE_3"/>
    <property type="match status" value="1"/>
</dbReference>
<dbReference type="SMART" id="SM00005">
    <property type="entry name" value="DEATH"/>
    <property type="match status" value="1"/>
</dbReference>
<evidence type="ECO:0000256" key="2">
    <source>
        <dbReference type="ARBA" id="ARBA00022525"/>
    </source>
</evidence>
<dbReference type="InterPro" id="IPR011029">
    <property type="entry name" value="DEATH-like_dom_sf"/>
</dbReference>
<evidence type="ECO:0000256" key="4">
    <source>
        <dbReference type="SAM" id="MobiDB-lite"/>
    </source>
</evidence>
<accession>A0ABD0LDS5</accession>
<dbReference type="Proteomes" id="UP001519460">
    <property type="component" value="Unassembled WGS sequence"/>
</dbReference>
<dbReference type="AlphaFoldDB" id="A0ABD0LDS5"/>
<evidence type="ECO:0000313" key="6">
    <source>
        <dbReference type="EMBL" id="KAK7497573.1"/>
    </source>
</evidence>
<dbReference type="InterPro" id="IPR037120">
    <property type="entry name" value="Haem_peroxidase_sf_animal"/>
</dbReference>
<keyword evidence="7" id="KW-1185">Reference proteome</keyword>
<gene>
    <name evidence="6" type="ORF">BaRGS_00011213</name>
</gene>
<feature type="compositionally biased region" description="Polar residues" evidence="4">
    <location>
        <begin position="249"/>
        <end position="277"/>
    </location>
</feature>
<evidence type="ECO:0000313" key="7">
    <source>
        <dbReference type="Proteomes" id="UP001519460"/>
    </source>
</evidence>
<evidence type="ECO:0000259" key="5">
    <source>
        <dbReference type="PROSITE" id="PS50017"/>
    </source>
</evidence>
<feature type="compositionally biased region" description="Low complexity" evidence="4">
    <location>
        <begin position="311"/>
        <end position="323"/>
    </location>
</feature>
<dbReference type="InterPro" id="IPR019791">
    <property type="entry name" value="Haem_peroxidase_animal"/>
</dbReference>
<protein>
    <recommendedName>
        <fullName evidence="5">Death domain-containing protein</fullName>
    </recommendedName>
</protein>
<dbReference type="Pfam" id="PF00531">
    <property type="entry name" value="Death"/>
    <property type="match status" value="1"/>
</dbReference>